<evidence type="ECO:0000313" key="2">
    <source>
        <dbReference type="Proteomes" id="UP001140066"/>
    </source>
</evidence>
<dbReference type="EMBL" id="JANBUK010000955">
    <property type="protein sequence ID" value="KAJ2787632.1"/>
    <property type="molecule type" value="Genomic_DNA"/>
</dbReference>
<evidence type="ECO:0000313" key="1">
    <source>
        <dbReference type="EMBL" id="KAJ2787632.1"/>
    </source>
</evidence>
<protein>
    <submittedName>
        <fullName evidence="1">TTAGGG repeat binding factor</fullName>
    </submittedName>
</protein>
<proteinExistence type="predicted"/>
<sequence>MATFLLLVLRPLIAVATPVSSSLPNRERMISSMGLSAAAQGFFANVVPANLRSGEAVDLLVDLVTQHILAAANDEKHLLTLVADMRNIDDAGIAKLLAIDDYDDGNGSDQLGTGHFDVYSVPQYRKELERRLNRISGGKLHITRSQYPLHALWKRVMSFCSHCASSWRVPSILGDVPGKQADISFNALTSADEADEYGDITAENERDILVDDEQEAEHQTTDDPAAMEEEVEPTTNGPSTNVAPIDPSFREERRVATLLRDVQEDAYLEELMGAIDAEHIDISDLQVQSRTPRRVRPAYRHVFAQVPSHPADNGYSSDDRPAFRMDVDEEGVVSYNGSEFQLDADERARASDGGSAFRLGAGEGAGVSDDGSEFRLDAEDDEEASVPDSPREQVTSGRGRSTNLPRRLGKRRVDSDNSSGSDLNEEELRMARNIVNTIRVPPNRSRQTGDLRGRRGIAAEDMSDLVAARKGRVEFTPSASNSPASANGRRGNAGGSERDARSAEYETLGQYRPLKLVRSKPTHGGSSRHGHASDHSDYSDAGRGTASRREKPVQSRVRWSEEEEMCLVRALTEFGPFWALILQHHGEGGSRSQVLHRRTGRNLKDKARNIKLRLMRENKPLGPFARVTGS</sequence>
<reference evidence="1" key="1">
    <citation type="submission" date="2022-07" db="EMBL/GenBank/DDBJ databases">
        <title>Phylogenomic reconstructions and comparative analyses of Kickxellomycotina fungi.</title>
        <authorList>
            <person name="Reynolds N.K."/>
            <person name="Stajich J.E."/>
            <person name="Barry K."/>
            <person name="Grigoriev I.V."/>
            <person name="Crous P."/>
            <person name="Smith M.E."/>
        </authorList>
    </citation>
    <scope>NUCLEOTIDE SEQUENCE</scope>
    <source>
        <strain evidence="1">BCRC 34191</strain>
    </source>
</reference>
<dbReference type="Proteomes" id="UP001140066">
    <property type="component" value="Unassembled WGS sequence"/>
</dbReference>
<gene>
    <name evidence="1" type="primary">TBF1</name>
    <name evidence="1" type="ORF">GGI18_003111</name>
</gene>
<comment type="caution">
    <text evidence="1">The sequence shown here is derived from an EMBL/GenBank/DDBJ whole genome shotgun (WGS) entry which is preliminary data.</text>
</comment>
<keyword evidence="2" id="KW-1185">Reference proteome</keyword>
<organism evidence="1 2">
    <name type="scientific">Coemansia linderi</name>
    <dbReference type="NCBI Taxonomy" id="2663919"/>
    <lineage>
        <taxon>Eukaryota</taxon>
        <taxon>Fungi</taxon>
        <taxon>Fungi incertae sedis</taxon>
        <taxon>Zoopagomycota</taxon>
        <taxon>Kickxellomycotina</taxon>
        <taxon>Kickxellomycetes</taxon>
        <taxon>Kickxellales</taxon>
        <taxon>Kickxellaceae</taxon>
        <taxon>Coemansia</taxon>
    </lineage>
</organism>
<name>A0ACC1KDT1_9FUNG</name>
<accession>A0ACC1KDT1</accession>